<dbReference type="AlphaFoldDB" id="A0A2N1M2D2"/>
<dbReference type="Proteomes" id="UP000233469">
    <property type="component" value="Unassembled WGS sequence"/>
</dbReference>
<name>A0A2N1M2D2_9GLOM</name>
<accession>A0A2N1M2D2</accession>
<proteinExistence type="predicted"/>
<sequence length="143" mass="16488">MATIAELVDAIDGFVDNRTTVRDILIGQIKGIRDLREVRRARTQLQTDLGQEQRRRYDAEAERDLTITRKDLAEGAMDRVVGDLQQLRANAQSQINRMLSNITGKRTCIGVLLQKKFALQLLYQRNARHLQRSRRNIGLLEFN</sequence>
<gene>
    <name evidence="1" type="ORF">RhiirC2_831180</name>
</gene>
<dbReference type="VEuPathDB" id="FungiDB:FUN_023020"/>
<comment type="caution">
    <text evidence="1">The sequence shown here is derived from an EMBL/GenBank/DDBJ whole genome shotgun (WGS) entry which is preliminary data.</text>
</comment>
<dbReference type="EMBL" id="LLXL01006796">
    <property type="protein sequence ID" value="PKK55807.1"/>
    <property type="molecule type" value="Genomic_DNA"/>
</dbReference>
<reference evidence="1 2" key="2">
    <citation type="submission" date="2017-10" db="EMBL/GenBank/DDBJ databases">
        <title>Extensive intraspecific genome diversity in a model arbuscular mycorrhizal fungus.</title>
        <authorList>
            <person name="Chen E.C.H."/>
            <person name="Morin E."/>
            <person name="Baudet D."/>
            <person name="Noel J."/>
            <person name="Ndikumana S."/>
            <person name="Charron P."/>
            <person name="St-Onge C."/>
            <person name="Giorgi J."/>
            <person name="Grigoriev I.V."/>
            <person name="Roux C."/>
            <person name="Martin F.M."/>
            <person name="Corradi N."/>
        </authorList>
    </citation>
    <scope>NUCLEOTIDE SEQUENCE [LARGE SCALE GENOMIC DNA]</scope>
    <source>
        <strain evidence="1 2">C2</strain>
    </source>
</reference>
<protein>
    <submittedName>
        <fullName evidence="1">Uncharacterized protein</fullName>
    </submittedName>
</protein>
<organism evidence="1 2">
    <name type="scientific">Rhizophagus irregularis</name>
    <dbReference type="NCBI Taxonomy" id="588596"/>
    <lineage>
        <taxon>Eukaryota</taxon>
        <taxon>Fungi</taxon>
        <taxon>Fungi incertae sedis</taxon>
        <taxon>Mucoromycota</taxon>
        <taxon>Glomeromycotina</taxon>
        <taxon>Glomeromycetes</taxon>
        <taxon>Glomerales</taxon>
        <taxon>Glomeraceae</taxon>
        <taxon>Rhizophagus</taxon>
    </lineage>
</organism>
<evidence type="ECO:0000313" key="2">
    <source>
        <dbReference type="Proteomes" id="UP000233469"/>
    </source>
</evidence>
<reference evidence="1 2" key="1">
    <citation type="submission" date="2016-04" db="EMBL/GenBank/DDBJ databases">
        <title>Genome analyses suggest a sexual origin of heterokaryosis in a supposedly ancient asexual fungus.</title>
        <authorList>
            <person name="Ropars J."/>
            <person name="Sedzielewska K."/>
            <person name="Noel J."/>
            <person name="Charron P."/>
            <person name="Farinelli L."/>
            <person name="Marton T."/>
            <person name="Kruger M."/>
            <person name="Pelin A."/>
            <person name="Brachmann A."/>
            <person name="Corradi N."/>
        </authorList>
    </citation>
    <scope>NUCLEOTIDE SEQUENCE [LARGE SCALE GENOMIC DNA]</scope>
    <source>
        <strain evidence="1 2">C2</strain>
    </source>
</reference>
<evidence type="ECO:0000313" key="1">
    <source>
        <dbReference type="EMBL" id="PKK55807.1"/>
    </source>
</evidence>